<dbReference type="Proteomes" id="UP001367030">
    <property type="component" value="Unassembled WGS sequence"/>
</dbReference>
<dbReference type="EMBL" id="JBBKZS010000033">
    <property type="protein sequence ID" value="MEJ8859638.1"/>
    <property type="molecule type" value="Genomic_DNA"/>
</dbReference>
<proteinExistence type="predicted"/>
<dbReference type="Gene3D" id="2.20.70.150">
    <property type="match status" value="1"/>
</dbReference>
<evidence type="ECO:0000313" key="2">
    <source>
        <dbReference type="Proteomes" id="UP001367030"/>
    </source>
</evidence>
<dbReference type="SUPFAM" id="SSF51182">
    <property type="entry name" value="RmlC-like cupins"/>
    <property type="match status" value="1"/>
</dbReference>
<dbReference type="RefSeq" id="WP_340339675.1">
    <property type="nucleotide sequence ID" value="NZ_JBBKZS010000033.1"/>
</dbReference>
<comment type="caution">
    <text evidence="1">The sequence shown here is derived from an EMBL/GenBank/DDBJ whole genome shotgun (WGS) entry which is preliminary data.</text>
</comment>
<dbReference type="Gene3D" id="2.60.120.10">
    <property type="entry name" value="Jelly Rolls"/>
    <property type="match status" value="1"/>
</dbReference>
<organism evidence="1 2">
    <name type="scientific">Variovorax robiniae</name>
    <dbReference type="NCBI Taxonomy" id="1836199"/>
    <lineage>
        <taxon>Bacteria</taxon>
        <taxon>Pseudomonadati</taxon>
        <taxon>Pseudomonadota</taxon>
        <taxon>Betaproteobacteria</taxon>
        <taxon>Burkholderiales</taxon>
        <taxon>Comamonadaceae</taxon>
        <taxon>Variovorax</taxon>
    </lineage>
</organism>
<dbReference type="CDD" id="cd02231">
    <property type="entry name" value="cupin_BLL6423-like"/>
    <property type="match status" value="1"/>
</dbReference>
<reference evidence="1 2" key="1">
    <citation type="submission" date="2024-03" db="EMBL/GenBank/DDBJ databases">
        <title>Novel species of the genus Variovorax.</title>
        <authorList>
            <person name="Liu Q."/>
            <person name="Xin Y.-H."/>
        </authorList>
    </citation>
    <scope>NUCLEOTIDE SEQUENCE [LARGE SCALE GENOMIC DNA]</scope>
    <source>
        <strain evidence="1 2">KACC 18901</strain>
    </source>
</reference>
<accession>A0ABU8XIC4</accession>
<gene>
    <name evidence="1" type="ORF">WKW79_34115</name>
</gene>
<dbReference type="InterPro" id="IPR047142">
    <property type="entry name" value="OryJ/VirC-like"/>
</dbReference>
<dbReference type="PANTHER" id="PTHR36156:SF2">
    <property type="entry name" value="CUPIN TYPE-2 DOMAIN-CONTAINING PROTEIN"/>
    <property type="match status" value="1"/>
</dbReference>
<dbReference type="InterPro" id="IPR014710">
    <property type="entry name" value="RmlC-like_jellyroll"/>
</dbReference>
<protein>
    <submittedName>
        <fullName evidence="1">Cupin domain-containing protein</fullName>
    </submittedName>
</protein>
<name>A0ABU8XIC4_9BURK</name>
<dbReference type="InterPro" id="IPR011051">
    <property type="entry name" value="RmlC_Cupin_sf"/>
</dbReference>
<sequence length="210" mass="23096">MPTRRLVTGHSAEGKAVVASDAVIEPLTISFLPGSEWLALWSAQSPPGLPDNGAVPPLSTYFPPPGGFSFGVVTFPPDSAPRPVPSDRKAAWLEMERVLPGFAAHMERSNPGMHTSDSIDFGYVISGEIWLELDDGKQTLLRAGDTFVQNGTRHAWRKQGQRRLQGAFHDDRGAPPTHRHRSREVGNLETVRVILCHDAHETSTHLLRQQ</sequence>
<evidence type="ECO:0000313" key="1">
    <source>
        <dbReference type="EMBL" id="MEJ8859638.1"/>
    </source>
</evidence>
<dbReference type="PANTHER" id="PTHR36156">
    <property type="entry name" value="SLR2101 PROTEIN"/>
    <property type="match status" value="1"/>
</dbReference>
<keyword evidence="2" id="KW-1185">Reference proteome</keyword>